<feature type="signal peptide" evidence="2">
    <location>
        <begin position="1"/>
        <end position="18"/>
    </location>
</feature>
<proteinExistence type="predicted"/>
<evidence type="ECO:0000313" key="3">
    <source>
        <dbReference type="EMBL" id="GFH44280.1"/>
    </source>
</evidence>
<comment type="caution">
    <text evidence="3">The sequence shown here is derived from an EMBL/GenBank/DDBJ whole genome shotgun (WGS) entry which is preliminary data.</text>
</comment>
<protein>
    <recommendedName>
        <fullName evidence="5">LNR domain-containing protein</fullName>
    </recommendedName>
</protein>
<gene>
    <name evidence="3" type="ORF">CTEN210_00754</name>
</gene>
<feature type="region of interest" description="Disordered" evidence="1">
    <location>
        <begin position="483"/>
        <end position="511"/>
    </location>
</feature>
<dbReference type="EMBL" id="BLLK01000019">
    <property type="protein sequence ID" value="GFH44280.1"/>
    <property type="molecule type" value="Genomic_DNA"/>
</dbReference>
<feature type="compositionally biased region" description="Basic and acidic residues" evidence="1">
    <location>
        <begin position="483"/>
        <end position="509"/>
    </location>
</feature>
<feature type="chain" id="PRO_5041908368" description="LNR domain-containing protein" evidence="2">
    <location>
        <begin position="19"/>
        <end position="915"/>
    </location>
</feature>
<evidence type="ECO:0000256" key="1">
    <source>
        <dbReference type="SAM" id="MobiDB-lite"/>
    </source>
</evidence>
<feature type="compositionally biased region" description="Pro residues" evidence="1">
    <location>
        <begin position="733"/>
        <end position="755"/>
    </location>
</feature>
<evidence type="ECO:0000313" key="4">
    <source>
        <dbReference type="Proteomes" id="UP001054902"/>
    </source>
</evidence>
<name>A0AAD3CGN9_9STRA</name>
<keyword evidence="4" id="KW-1185">Reference proteome</keyword>
<evidence type="ECO:0000256" key="2">
    <source>
        <dbReference type="SAM" id="SignalP"/>
    </source>
</evidence>
<evidence type="ECO:0008006" key="5">
    <source>
        <dbReference type="Google" id="ProtNLM"/>
    </source>
</evidence>
<dbReference type="AlphaFoldDB" id="A0AAD3CGN9"/>
<accession>A0AAD3CGN9</accession>
<organism evidence="3 4">
    <name type="scientific">Chaetoceros tenuissimus</name>
    <dbReference type="NCBI Taxonomy" id="426638"/>
    <lineage>
        <taxon>Eukaryota</taxon>
        <taxon>Sar</taxon>
        <taxon>Stramenopiles</taxon>
        <taxon>Ochrophyta</taxon>
        <taxon>Bacillariophyta</taxon>
        <taxon>Coscinodiscophyceae</taxon>
        <taxon>Chaetocerotophycidae</taxon>
        <taxon>Chaetocerotales</taxon>
        <taxon>Chaetocerotaceae</taxon>
        <taxon>Chaetoceros</taxon>
    </lineage>
</organism>
<dbReference type="Proteomes" id="UP001054902">
    <property type="component" value="Unassembled WGS sequence"/>
</dbReference>
<reference evidence="3 4" key="1">
    <citation type="journal article" date="2021" name="Sci. Rep.">
        <title>The genome of the diatom Chaetoceros tenuissimus carries an ancient integrated fragment of an extant virus.</title>
        <authorList>
            <person name="Hongo Y."/>
            <person name="Kimura K."/>
            <person name="Takaki Y."/>
            <person name="Yoshida Y."/>
            <person name="Baba S."/>
            <person name="Kobayashi G."/>
            <person name="Nagasaki K."/>
            <person name="Hano T."/>
            <person name="Tomaru Y."/>
        </authorList>
    </citation>
    <scope>NUCLEOTIDE SEQUENCE [LARGE SCALE GENOMIC DNA]</scope>
    <source>
        <strain evidence="3 4">NIES-3715</strain>
    </source>
</reference>
<sequence>MRVSLTCLVSLVISSSEAIPAQEDEGTRKLNSDSISLQQSQSESFFSSSFMSSFPSTHESYQQTLSHSQKVSNTIDSPFLIHPHSRHLQSSIKLNEEPSPSQFKQCDVQFMQCISNNNCVSCFKALQSNNMDWSIVAPNSSCQDLTKVLQTNLNICSFAKEQDQKTFCDTFDQCVIWKGTTDDDVENFDDDPLAIDCDSLTKCEWEGYKERYIGDGICHDFIDGCYNSAICNYDGGDCCPDTCKNATVGPGCGSDGYFCKDPSSKNFANNSTNGNDDTPVTPSKANCTADETPYKLFMYDSFGDGWDKTEMMIAHRDDPTQSPFFDGRLEQGSEGMEFICLSNAPDCYSVKVFGGFWGNEVSWEIKPMKNGAPAIASGGSPMDCEFAISGAPHCDNTCNGKPNVDPETDEKYHSYHQMVNCIEDNCKLQLAMCKNDLVCASCVEAQAPSYCLASDIYNALGFCTECNCVKDIDEKEKQKFCKDKSREKHENEDDNGQEEKEDVHPDDNSSQRMRACSFDEFTAGSNAVIAYSECSHVDYLSSLLIDFDPDNFGALDAFESCAAEYSKNKYHKSNTPALDCFHILENAIKNPGSGVDPKKNPPLEAISNMANDLLNNGEDFCECTVAATTTAPVCRDFKRFKTLLYESNDACKALDAIDCAAWAEYYPLCEGNMIDKFKKVDFRKTKQCTFAKENCGTNFPFPSFRRLDCDQEIDEKAWDFYLDYERNCLRDGPLPPKPQPPNRPPPKPIPVPVPAPTKRNTPSPTKKSYVPPEDKNKPTSGGKKSVPVPSNNDGKKKYVPPEQRGKKSGHFFRNFLIMCGLGYGVYWYFKNVWSEGYTLREYLSSRFGGMNFSRFRRNRNYGADQTGMYDSLTLQNADASFQPPSLPPPPSVYDYGHGGGGGGGYVYPNNNNFGS</sequence>
<feature type="region of interest" description="Disordered" evidence="1">
    <location>
        <begin position="731"/>
        <end position="804"/>
    </location>
</feature>
<keyword evidence="2" id="KW-0732">Signal</keyword>